<feature type="transmembrane region" description="Helical" evidence="12">
    <location>
        <begin position="569"/>
        <end position="589"/>
    </location>
</feature>
<evidence type="ECO:0000313" key="14">
    <source>
        <dbReference type="EMBL" id="EAT40173.1"/>
    </source>
</evidence>
<keyword evidence="6 12" id="KW-0808">Transferase</keyword>
<keyword evidence="5 12" id="KW-0337">GPI-anchor biosynthesis</keyword>
<feature type="transmembrane region" description="Helical" evidence="12">
    <location>
        <begin position="855"/>
        <end position="879"/>
    </location>
</feature>
<evidence type="ECO:0000256" key="1">
    <source>
        <dbReference type="ARBA" id="ARBA00004477"/>
    </source>
</evidence>
<feature type="transmembrane region" description="Helical" evidence="12">
    <location>
        <begin position="493"/>
        <end position="515"/>
    </location>
</feature>
<dbReference type="InterPro" id="IPR002591">
    <property type="entry name" value="Phosphodiest/P_Trfase"/>
</dbReference>
<feature type="transmembrane region" description="Helical" evidence="12">
    <location>
        <begin position="527"/>
        <end position="549"/>
    </location>
</feature>
<dbReference type="AlphaFoldDB" id="Q16ZU8"/>
<reference evidence="14" key="2">
    <citation type="journal article" date="2007" name="Science">
        <title>Genome sequence of Aedes aegypti, a major arbovirus vector.</title>
        <authorList>
            <person name="Nene V."/>
            <person name="Wortman J.R."/>
            <person name="Lawson D."/>
            <person name="Haas B."/>
            <person name="Kodira C."/>
            <person name="Tu Z.J."/>
            <person name="Loftus B."/>
            <person name="Xi Z."/>
            <person name="Megy K."/>
            <person name="Grabherr M."/>
            <person name="Ren Q."/>
            <person name="Zdobnov E.M."/>
            <person name="Lobo N.F."/>
            <person name="Campbell K.S."/>
            <person name="Brown S.E."/>
            <person name="Bonaldo M.F."/>
            <person name="Zhu J."/>
            <person name="Sinkins S.P."/>
            <person name="Hogenkamp D.G."/>
            <person name="Amedeo P."/>
            <person name="Arensburger P."/>
            <person name="Atkinson P.W."/>
            <person name="Bidwell S."/>
            <person name="Biedler J."/>
            <person name="Birney E."/>
            <person name="Bruggner R.V."/>
            <person name="Costas J."/>
            <person name="Coy M.R."/>
            <person name="Crabtree J."/>
            <person name="Crawford M."/>
            <person name="Debruyn B."/>
            <person name="Decaprio D."/>
            <person name="Eiglmeier K."/>
            <person name="Eisenstadt E."/>
            <person name="El-Dorry H."/>
            <person name="Gelbart W.M."/>
            <person name="Gomes S.L."/>
            <person name="Hammond M."/>
            <person name="Hannick L.I."/>
            <person name="Hogan J.R."/>
            <person name="Holmes M.H."/>
            <person name="Jaffe D."/>
            <person name="Johnston J.S."/>
            <person name="Kennedy R.C."/>
            <person name="Koo H."/>
            <person name="Kravitz S."/>
            <person name="Kriventseva E.V."/>
            <person name="Kulp D."/>
            <person name="Labutti K."/>
            <person name="Lee E."/>
            <person name="Li S."/>
            <person name="Lovin D.D."/>
            <person name="Mao C."/>
            <person name="Mauceli E."/>
            <person name="Menck C.F."/>
            <person name="Miller J.R."/>
            <person name="Montgomery P."/>
            <person name="Mori A."/>
            <person name="Nascimento A.L."/>
            <person name="Naveira H.F."/>
            <person name="Nusbaum C."/>
            <person name="O'leary S."/>
            <person name="Orvis J."/>
            <person name="Pertea M."/>
            <person name="Quesneville H."/>
            <person name="Reidenbach K.R."/>
            <person name="Rogers Y.H."/>
            <person name="Roth C.W."/>
            <person name="Schneider J.R."/>
            <person name="Schatz M."/>
            <person name="Shumway M."/>
            <person name="Stanke M."/>
            <person name="Stinson E.O."/>
            <person name="Tubio J.M."/>
            <person name="Vanzee J.P."/>
            <person name="Verjovski-Almeida S."/>
            <person name="Werner D."/>
            <person name="White O."/>
            <person name="Wyder S."/>
            <person name="Zeng Q."/>
            <person name="Zhao Q."/>
            <person name="Zhao Y."/>
            <person name="Hill C.A."/>
            <person name="Raikhel A.S."/>
            <person name="Soares M.B."/>
            <person name="Knudson D.L."/>
            <person name="Lee N.H."/>
            <person name="Galagan J."/>
            <person name="Salzberg S.L."/>
            <person name="Paulsen I.T."/>
            <person name="Dimopoulos G."/>
            <person name="Collins F.H."/>
            <person name="Birren B."/>
            <person name="Fraser-Liggett C.M."/>
            <person name="Severson D.W."/>
        </authorList>
    </citation>
    <scope>NUCLEOTIDE SEQUENCE [LARGE SCALE GENOMIC DNA]</scope>
    <source>
        <strain evidence="14">Liverpool</strain>
    </source>
</reference>
<accession>Q16ZU8</accession>
<evidence type="ECO:0000256" key="12">
    <source>
        <dbReference type="RuleBase" id="RU367138"/>
    </source>
</evidence>
<feature type="transmembrane region" description="Helical" evidence="12">
    <location>
        <begin position="751"/>
        <end position="769"/>
    </location>
</feature>
<keyword evidence="11" id="KW-0325">Glycoprotein</keyword>
<evidence type="ECO:0000313" key="15">
    <source>
        <dbReference type="Proteomes" id="UP000682892"/>
    </source>
</evidence>
<feature type="transmembrane region" description="Helical" evidence="12">
    <location>
        <begin position="789"/>
        <end position="810"/>
    </location>
</feature>
<dbReference type="GO" id="GO:0006506">
    <property type="term" value="P:GPI anchor biosynthetic process"/>
    <property type="evidence" value="ECO:0007669"/>
    <property type="project" value="UniProtKB-UniPathway"/>
</dbReference>
<dbReference type="PANTHER" id="PTHR12250">
    <property type="entry name" value="PHOSPHATIDYLINOSITOL GLYCAN, CLASS N"/>
    <property type="match status" value="1"/>
</dbReference>
<dbReference type="Proteomes" id="UP000682892">
    <property type="component" value="Unassembled WGS sequence"/>
</dbReference>
<dbReference type="GO" id="GO:0005789">
    <property type="term" value="C:endoplasmic reticulum membrane"/>
    <property type="evidence" value="ECO:0007669"/>
    <property type="project" value="UniProtKB-SubCell"/>
</dbReference>
<reference evidence="14" key="3">
    <citation type="submission" date="2012-09" db="EMBL/GenBank/DDBJ databases">
        <authorList>
            <consortium name="VectorBase"/>
        </authorList>
    </citation>
    <scope>NUCLEOTIDE SEQUENCE</scope>
    <source>
        <strain evidence="14">Liverpool</strain>
    </source>
</reference>
<keyword evidence="8 12" id="KW-0256">Endoplasmic reticulum</keyword>
<dbReference type="SUPFAM" id="SSF53649">
    <property type="entry name" value="Alkaline phosphatase-like"/>
    <property type="match status" value="1"/>
</dbReference>
<feature type="transmembrane region" description="Helical" evidence="12">
    <location>
        <begin position="621"/>
        <end position="645"/>
    </location>
</feature>
<proteinExistence type="inferred from homology"/>
<evidence type="ECO:0000256" key="3">
    <source>
        <dbReference type="ARBA" id="ARBA00008400"/>
    </source>
</evidence>
<dbReference type="GO" id="GO:0051377">
    <property type="term" value="F:mannose-ethanolamine phosphotransferase activity"/>
    <property type="evidence" value="ECO:0007669"/>
    <property type="project" value="UniProtKB-UniRule"/>
</dbReference>
<dbReference type="Pfam" id="PF01663">
    <property type="entry name" value="Phosphodiest"/>
    <property type="match status" value="1"/>
</dbReference>
<feature type="transmembrane region" description="Helical" evidence="12">
    <location>
        <begin position="436"/>
        <end position="457"/>
    </location>
</feature>
<feature type="transmembrane region" description="Helical" evidence="12">
    <location>
        <begin position="822"/>
        <end position="843"/>
    </location>
</feature>
<dbReference type="EC" id="2.-.-.-" evidence="12"/>
<dbReference type="InterPro" id="IPR007070">
    <property type="entry name" value="GPI_EtnP_transferase_1"/>
</dbReference>
<dbReference type="OrthoDB" id="2748310at2759"/>
<sequence length="905" mass="103349">MLRFIVIAVFIHVLFLLSIFYIYFQSPILHNLPIGTDSDNAPADRVVVFIADGLRAESFLQHEANRTGYLQKIIVSNGAFGISHTRVPTESRPGHVALFAGLYEDPSAIFKGWKENPVEFDSVFNRSQTTYSWGSPDILSIFSNEMNSEKIFADSYPAEVEQFSKSANTSVLDMWVFEKVKHFFEKTENIEILTSKKKVILFLHLLGMDTSGHVHKPYSSLFTENLIIVDHGIETIVQLIDRVTNHDQKTTYIFTSDHGMTDKGSHGSGHPVETETPFVAWGAGIRHWKNAWIEDTAKNAIIDGVIVPRWDMNQADVAPLISSLLGQAIPKNSCGKLPKQYLNASDMYVAEFMRKNFEQLYQQYDHYKYQSSQKLFQWNIPKKESDYATIISKLKNDMESVYRAKNFKQVIALCDVLIDVTLEAIEFYQTYYKHELLLMLTIAMIGWILIVLSKVFVFEPVFSKISRKLIWGGFVCVILIIGYNILQRTPKTVIFYFVLPVFLWIPVLASWKTYIRVINMKVIGQSVIFVGCAEICVIAFFQRSVLSLFLLGNTIYLSYHLKRNNSGSLLLSIIASNIALAIFPILPVVEKDSNHPWLLVFGVLLWSVANTMVNIKYTENYMFRCMQCVVCWSSAVNLLISIYMIETGIDLSWMNRTLSWLFLVISFVIPFTTSTTIVIRLMAITINYAVPFMILSLSYEPLFLFAFSVSMFSWLLAENEIATYSQKITKLSFLYEITQNKPVDFGDFRRALTFVLYILVSFFGTGNMATVSSFDPNWVRLLVSTFSPFLMASLIIMKLLIPILVAVCCLKSLQIITKVKAQTLFLLIFVVCDLMCLHFFYLIKNKGSWLEIGSSISHFVIMECTTIVLIILYGCATLMTEFSFVGIKNNQKYATYELPFDSKNQ</sequence>
<dbReference type="VEuPathDB" id="VectorBase:AAEL008061"/>
<evidence type="ECO:0000256" key="5">
    <source>
        <dbReference type="ARBA" id="ARBA00022502"/>
    </source>
</evidence>
<dbReference type="EMBL" id="CH477484">
    <property type="protein sequence ID" value="EAT40173.1"/>
    <property type="molecule type" value="Genomic_DNA"/>
</dbReference>
<dbReference type="UniPathway" id="UPA00196"/>
<name>Q16ZU8_AEDAE</name>
<dbReference type="InterPro" id="IPR037671">
    <property type="entry name" value="PIGN_N"/>
</dbReference>
<dbReference type="STRING" id="7159.Q16ZU8"/>
<comment type="similarity">
    <text evidence="3 12">Belongs to the PIGG/PIGN/PIGO family. PIGN subfamily.</text>
</comment>
<gene>
    <name evidence="14" type="ORF">AaeL_AAEL008061</name>
</gene>
<keyword evidence="9 12" id="KW-1133">Transmembrane helix</keyword>
<dbReference type="OMA" id="QSYFHRE"/>
<dbReference type="InterPro" id="IPR017850">
    <property type="entry name" value="Alkaline_phosphatase_core_sf"/>
</dbReference>
<dbReference type="CDD" id="cd16020">
    <property type="entry name" value="GPI_EPT_1"/>
    <property type="match status" value="1"/>
</dbReference>
<dbReference type="KEGG" id="aag:5569975"/>
<feature type="transmembrane region" description="Helical" evidence="12">
    <location>
        <begin position="596"/>
        <end position="615"/>
    </location>
</feature>
<dbReference type="PaxDb" id="7159-AAEL008061-PA"/>
<dbReference type="Gene3D" id="3.40.720.10">
    <property type="entry name" value="Alkaline Phosphatase, subunit A"/>
    <property type="match status" value="1"/>
</dbReference>
<feature type="transmembrane region" description="Helical" evidence="12">
    <location>
        <begin position="688"/>
        <end position="717"/>
    </location>
</feature>
<reference evidence="14" key="1">
    <citation type="submission" date="2005-10" db="EMBL/GenBank/DDBJ databases">
        <authorList>
            <person name="Loftus B.J."/>
            <person name="Nene V.M."/>
            <person name="Hannick L.I."/>
            <person name="Bidwell S."/>
            <person name="Haas B."/>
            <person name="Amedeo P."/>
            <person name="Orvis J."/>
            <person name="Wortman J.R."/>
            <person name="White O.R."/>
            <person name="Salzberg S."/>
            <person name="Shumway M."/>
            <person name="Koo H."/>
            <person name="Zhao Y."/>
            <person name="Holmes M."/>
            <person name="Miller J."/>
            <person name="Schatz M."/>
            <person name="Pop M."/>
            <person name="Pai G."/>
            <person name="Utterback T."/>
            <person name="Rogers Y.-H."/>
            <person name="Kravitz S."/>
            <person name="Fraser C.M."/>
        </authorList>
    </citation>
    <scope>NUCLEOTIDE SEQUENCE</scope>
    <source>
        <strain evidence="14">Liverpool</strain>
    </source>
</reference>
<evidence type="ECO:0000256" key="8">
    <source>
        <dbReference type="ARBA" id="ARBA00022824"/>
    </source>
</evidence>
<feature type="transmembrane region" description="Helical" evidence="12">
    <location>
        <begin position="657"/>
        <end position="682"/>
    </location>
</feature>
<evidence type="ECO:0000256" key="9">
    <source>
        <dbReference type="ARBA" id="ARBA00022989"/>
    </source>
</evidence>
<evidence type="ECO:0000256" key="7">
    <source>
        <dbReference type="ARBA" id="ARBA00022692"/>
    </source>
</evidence>
<dbReference type="HOGENOM" id="CLU_007676_0_0_1"/>
<evidence type="ECO:0000256" key="6">
    <source>
        <dbReference type="ARBA" id="ARBA00022679"/>
    </source>
</evidence>
<evidence type="ECO:0000256" key="10">
    <source>
        <dbReference type="ARBA" id="ARBA00023136"/>
    </source>
</evidence>
<evidence type="ECO:0000256" key="2">
    <source>
        <dbReference type="ARBA" id="ARBA00004687"/>
    </source>
</evidence>
<keyword evidence="10 12" id="KW-0472">Membrane</keyword>
<evidence type="ECO:0000256" key="4">
    <source>
        <dbReference type="ARBA" id="ARBA00020831"/>
    </source>
</evidence>
<dbReference type="PhylomeDB" id="Q16ZU8"/>
<feature type="transmembrane region" description="Helical" evidence="12">
    <location>
        <begin position="469"/>
        <end position="487"/>
    </location>
</feature>
<comment type="function">
    <text evidence="12">Ethanolamine phosphate transferase involved in glycosylphosphatidylinositol-anchor biosynthesis. Transfers ethanolamine phosphate to the first alpha-1,4-linked mannose of the glycosylphosphatidylinositol precursor of GPI-anchor.</text>
</comment>
<evidence type="ECO:0000256" key="11">
    <source>
        <dbReference type="ARBA" id="ARBA00023180"/>
    </source>
</evidence>
<evidence type="ECO:0000259" key="13">
    <source>
        <dbReference type="Pfam" id="PF04987"/>
    </source>
</evidence>
<comment type="pathway">
    <text evidence="2 12">Glycolipid biosynthesis; glycosylphosphatidylinositol-anchor biosynthesis.</text>
</comment>
<protein>
    <recommendedName>
        <fullName evidence="4 12">GPI ethanolamine phosphate transferase 1</fullName>
        <ecNumber evidence="12">2.-.-.-</ecNumber>
    </recommendedName>
</protein>
<comment type="subcellular location">
    <subcellularLocation>
        <location evidence="1 12">Endoplasmic reticulum membrane</location>
        <topology evidence="1 12">Multi-pass membrane protein</topology>
    </subcellularLocation>
</comment>
<dbReference type="eggNOG" id="KOG2124">
    <property type="taxonomic scope" value="Eukaryota"/>
</dbReference>
<dbReference type="PANTHER" id="PTHR12250:SF0">
    <property type="entry name" value="GPI ETHANOLAMINE PHOSPHATE TRANSFERASE 1"/>
    <property type="match status" value="1"/>
</dbReference>
<feature type="transmembrane region" description="Helical" evidence="12">
    <location>
        <begin position="5"/>
        <end position="24"/>
    </location>
</feature>
<dbReference type="Pfam" id="PF04987">
    <property type="entry name" value="PigN"/>
    <property type="match status" value="1"/>
</dbReference>
<dbReference type="InterPro" id="IPR017852">
    <property type="entry name" value="GPI_EtnP_transferase_1_C"/>
</dbReference>
<keyword evidence="7 12" id="KW-0812">Transmembrane</keyword>
<organism evidence="14 15">
    <name type="scientific">Aedes aegypti</name>
    <name type="common">Yellowfever mosquito</name>
    <name type="synonym">Culex aegypti</name>
    <dbReference type="NCBI Taxonomy" id="7159"/>
    <lineage>
        <taxon>Eukaryota</taxon>
        <taxon>Metazoa</taxon>
        <taxon>Ecdysozoa</taxon>
        <taxon>Arthropoda</taxon>
        <taxon>Hexapoda</taxon>
        <taxon>Insecta</taxon>
        <taxon>Pterygota</taxon>
        <taxon>Neoptera</taxon>
        <taxon>Endopterygota</taxon>
        <taxon>Diptera</taxon>
        <taxon>Nematocera</taxon>
        <taxon>Culicoidea</taxon>
        <taxon>Culicidae</taxon>
        <taxon>Culicinae</taxon>
        <taxon>Aedini</taxon>
        <taxon>Aedes</taxon>
        <taxon>Stegomyia</taxon>
    </lineage>
</organism>
<feature type="domain" description="GPI ethanolamine phosphate transferase 1 C-terminal" evidence="13">
    <location>
        <begin position="423"/>
        <end position="848"/>
    </location>
</feature>